<reference evidence="1 2" key="1">
    <citation type="submission" date="2018-03" db="EMBL/GenBank/DDBJ databases">
        <title>Whole genome sequencing of Histamine producing bacteria.</title>
        <authorList>
            <person name="Butler K."/>
        </authorList>
    </citation>
    <scope>NUCLEOTIDE SEQUENCE [LARGE SCALE GENOMIC DNA]</scope>
    <source>
        <strain evidence="1 2">JCM 13586</strain>
    </source>
</reference>
<dbReference type="Gene3D" id="3.40.50.300">
    <property type="entry name" value="P-loop containing nucleotide triphosphate hydrolases"/>
    <property type="match status" value="1"/>
</dbReference>
<dbReference type="SUPFAM" id="SSF52540">
    <property type="entry name" value="P-loop containing nucleoside triphosphate hydrolases"/>
    <property type="match status" value="1"/>
</dbReference>
<gene>
    <name evidence="1" type="ORF">C9I99_21245</name>
</gene>
<dbReference type="OrthoDB" id="9892398at2"/>
<dbReference type="RefSeq" id="WP_107350846.1">
    <property type="nucleotide sequence ID" value="NZ_PYMH01000013.1"/>
</dbReference>
<dbReference type="AlphaFoldDB" id="A0A2T3ITM4"/>
<dbReference type="InterPro" id="IPR027417">
    <property type="entry name" value="P-loop_NTPase"/>
</dbReference>
<name>A0A2T3ITM4_9GAMM</name>
<protein>
    <submittedName>
        <fullName evidence="1">Uncharacterized protein</fullName>
    </submittedName>
</protein>
<dbReference type="EMBL" id="PYMH01000013">
    <property type="protein sequence ID" value="PSU31715.1"/>
    <property type="molecule type" value="Genomic_DNA"/>
</dbReference>
<dbReference type="Proteomes" id="UP000241222">
    <property type="component" value="Unassembled WGS sequence"/>
</dbReference>
<evidence type="ECO:0000313" key="2">
    <source>
        <dbReference type="Proteomes" id="UP000241222"/>
    </source>
</evidence>
<comment type="caution">
    <text evidence="1">The sequence shown here is derived from an EMBL/GenBank/DDBJ whole genome shotgun (WGS) entry which is preliminary data.</text>
</comment>
<organism evidence="1 2">
    <name type="scientific">Photobacterium lutimaris</name>
    <dbReference type="NCBI Taxonomy" id="388278"/>
    <lineage>
        <taxon>Bacteria</taxon>
        <taxon>Pseudomonadati</taxon>
        <taxon>Pseudomonadota</taxon>
        <taxon>Gammaproteobacteria</taxon>
        <taxon>Vibrionales</taxon>
        <taxon>Vibrionaceae</taxon>
        <taxon>Photobacterium</taxon>
    </lineage>
</organism>
<evidence type="ECO:0000313" key="1">
    <source>
        <dbReference type="EMBL" id="PSU31715.1"/>
    </source>
</evidence>
<accession>A0A2T3ITM4</accession>
<proteinExistence type="predicted"/>
<keyword evidence="2" id="KW-1185">Reference proteome</keyword>
<sequence>MEREITIQGTQVIYHAFKHDPSERKVDFTRHLELITSTICDLVLTGKPRFIGIEGQSGSGKSGLAKVLKDDGVNVIVIDVCALRDKTSQPTDISDYFGDGKVTIVIDELGFADCNCYPLINKHLDQGGTVVALVQSKMDVDLEPEFKWLSMDRNGIRAL</sequence>